<gene>
    <name evidence="1" type="ORF">AVEN_110718_1</name>
</gene>
<organism evidence="1 2">
    <name type="scientific">Araneus ventricosus</name>
    <name type="common">Orbweaver spider</name>
    <name type="synonym">Epeira ventricosa</name>
    <dbReference type="NCBI Taxonomy" id="182803"/>
    <lineage>
        <taxon>Eukaryota</taxon>
        <taxon>Metazoa</taxon>
        <taxon>Ecdysozoa</taxon>
        <taxon>Arthropoda</taxon>
        <taxon>Chelicerata</taxon>
        <taxon>Arachnida</taxon>
        <taxon>Araneae</taxon>
        <taxon>Araneomorphae</taxon>
        <taxon>Entelegynae</taxon>
        <taxon>Araneoidea</taxon>
        <taxon>Araneidae</taxon>
        <taxon>Araneus</taxon>
    </lineage>
</organism>
<sequence>MHGKRLPREHSLLLGRRFGRRVLSNVTLRNLRQCPVERIANEIVSFAKIMGLEVDSNDIDELVEEHSHDLTNEELMELHCVSQQEVVKDSLPEEEEIIAKQQSSSAIREMLKAWEAVASYIEKHHPKKAVAMRATN</sequence>
<evidence type="ECO:0000313" key="2">
    <source>
        <dbReference type="Proteomes" id="UP000499080"/>
    </source>
</evidence>
<dbReference type="OrthoDB" id="7607518at2759"/>
<dbReference type="EMBL" id="BGPR01000032">
    <property type="protein sequence ID" value="GBL83420.1"/>
    <property type="molecule type" value="Genomic_DNA"/>
</dbReference>
<name>A0A4Y2AUC2_ARAVE</name>
<dbReference type="AlphaFoldDB" id="A0A4Y2AUC2"/>
<proteinExistence type="predicted"/>
<accession>A0A4Y2AUC2</accession>
<reference evidence="1 2" key="1">
    <citation type="journal article" date="2019" name="Sci. Rep.">
        <title>Orb-weaving spider Araneus ventricosus genome elucidates the spidroin gene catalogue.</title>
        <authorList>
            <person name="Kono N."/>
            <person name="Nakamura H."/>
            <person name="Ohtoshi R."/>
            <person name="Moran D.A.P."/>
            <person name="Shinohara A."/>
            <person name="Yoshida Y."/>
            <person name="Fujiwara M."/>
            <person name="Mori M."/>
            <person name="Tomita M."/>
            <person name="Arakawa K."/>
        </authorList>
    </citation>
    <scope>NUCLEOTIDE SEQUENCE [LARGE SCALE GENOMIC DNA]</scope>
</reference>
<keyword evidence="2" id="KW-1185">Reference proteome</keyword>
<dbReference type="Proteomes" id="UP000499080">
    <property type="component" value="Unassembled WGS sequence"/>
</dbReference>
<protein>
    <submittedName>
        <fullName evidence="1">Uncharacterized protein</fullName>
    </submittedName>
</protein>
<comment type="caution">
    <text evidence="1">The sequence shown here is derived from an EMBL/GenBank/DDBJ whole genome shotgun (WGS) entry which is preliminary data.</text>
</comment>
<evidence type="ECO:0000313" key="1">
    <source>
        <dbReference type="EMBL" id="GBL83420.1"/>
    </source>
</evidence>